<sequence length="172" mass="18124">MRAVASVAYRALLASLQSTARPTRPDHHDGVDAHGGGFPPVTCVVADGYLSWTIDIADELGVPVLAFPTSSACSTLAYLSVPRLFELGELPFPAGGDLDEPVHGVPGMESFLRRRDLPSPFRPVGENGVNSRVHVLSKYTFHSGKARALILNTAASPGPAQGQGQQGRQPSA</sequence>
<evidence type="ECO:0000256" key="1">
    <source>
        <dbReference type="ARBA" id="ARBA00009995"/>
    </source>
</evidence>
<comment type="similarity">
    <text evidence="1">Belongs to the UDP-glycosyltransferase family.</text>
</comment>
<accession>A0A3L6QMB3</accession>
<reference evidence="3" key="1">
    <citation type="journal article" date="2019" name="Nat. Commun.">
        <title>The genome of broomcorn millet.</title>
        <authorList>
            <person name="Zou C."/>
            <person name="Miki D."/>
            <person name="Li D."/>
            <person name="Tang Q."/>
            <person name="Xiao L."/>
            <person name="Rajput S."/>
            <person name="Deng P."/>
            <person name="Jia W."/>
            <person name="Huang R."/>
            <person name="Zhang M."/>
            <person name="Sun Y."/>
            <person name="Hu J."/>
            <person name="Fu X."/>
            <person name="Schnable P.S."/>
            <person name="Li F."/>
            <person name="Zhang H."/>
            <person name="Feng B."/>
            <person name="Zhu X."/>
            <person name="Liu R."/>
            <person name="Schnable J.C."/>
            <person name="Zhu J.-K."/>
            <person name="Zhang H."/>
        </authorList>
    </citation>
    <scope>NUCLEOTIDE SEQUENCE [LARGE SCALE GENOMIC DNA]</scope>
</reference>
<dbReference type="EMBL" id="PQIB02000011">
    <property type="protein sequence ID" value="RLM84950.1"/>
    <property type="molecule type" value="Genomic_DNA"/>
</dbReference>
<dbReference type="GO" id="GO:0080044">
    <property type="term" value="F:quercetin 7-O-glucosyltransferase activity"/>
    <property type="evidence" value="ECO:0007669"/>
    <property type="project" value="TreeGrafter"/>
</dbReference>
<evidence type="ECO:0000313" key="3">
    <source>
        <dbReference type="Proteomes" id="UP000275267"/>
    </source>
</evidence>
<dbReference type="GO" id="GO:0080043">
    <property type="term" value="F:quercetin 3-O-glucosyltransferase activity"/>
    <property type="evidence" value="ECO:0007669"/>
    <property type="project" value="TreeGrafter"/>
</dbReference>
<dbReference type="PANTHER" id="PTHR11926">
    <property type="entry name" value="GLUCOSYL/GLUCURONOSYL TRANSFERASES"/>
    <property type="match status" value="1"/>
</dbReference>
<dbReference type="Gene3D" id="3.40.50.2000">
    <property type="entry name" value="Glycogen Phosphorylase B"/>
    <property type="match status" value="1"/>
</dbReference>
<dbReference type="AlphaFoldDB" id="A0A3L6QMB3"/>
<protein>
    <submittedName>
        <fullName evidence="2">7-deoxyloganetic acid glucosyltransferase-like</fullName>
    </submittedName>
</protein>
<name>A0A3L6QMB3_PANMI</name>
<dbReference type="STRING" id="4540.A0A3L6QMB3"/>
<dbReference type="PANTHER" id="PTHR11926:SF1392">
    <property type="entry name" value="GLYCOSYLTRANSFERASE"/>
    <property type="match status" value="1"/>
</dbReference>
<dbReference type="Proteomes" id="UP000275267">
    <property type="component" value="Unassembled WGS sequence"/>
</dbReference>
<keyword evidence="3" id="KW-1185">Reference proteome</keyword>
<comment type="caution">
    <text evidence="2">The sequence shown here is derived from an EMBL/GenBank/DDBJ whole genome shotgun (WGS) entry which is preliminary data.</text>
</comment>
<evidence type="ECO:0000313" key="2">
    <source>
        <dbReference type="EMBL" id="RLM84950.1"/>
    </source>
</evidence>
<proteinExistence type="inferred from homology"/>
<dbReference type="OrthoDB" id="690140at2759"/>
<gene>
    <name evidence="2" type="ORF">C2845_PM04G24870</name>
</gene>
<dbReference type="SUPFAM" id="SSF53756">
    <property type="entry name" value="UDP-Glycosyltransferase/glycogen phosphorylase"/>
    <property type="match status" value="1"/>
</dbReference>
<organism evidence="2 3">
    <name type="scientific">Panicum miliaceum</name>
    <name type="common">Proso millet</name>
    <name type="synonym">Broomcorn millet</name>
    <dbReference type="NCBI Taxonomy" id="4540"/>
    <lineage>
        <taxon>Eukaryota</taxon>
        <taxon>Viridiplantae</taxon>
        <taxon>Streptophyta</taxon>
        <taxon>Embryophyta</taxon>
        <taxon>Tracheophyta</taxon>
        <taxon>Spermatophyta</taxon>
        <taxon>Magnoliopsida</taxon>
        <taxon>Liliopsida</taxon>
        <taxon>Poales</taxon>
        <taxon>Poaceae</taxon>
        <taxon>PACMAD clade</taxon>
        <taxon>Panicoideae</taxon>
        <taxon>Panicodae</taxon>
        <taxon>Paniceae</taxon>
        <taxon>Panicinae</taxon>
        <taxon>Panicum</taxon>
        <taxon>Panicum sect. Panicum</taxon>
    </lineage>
</organism>